<feature type="region of interest" description="Disordered" evidence="1">
    <location>
        <begin position="128"/>
        <end position="202"/>
    </location>
</feature>
<evidence type="ECO:0000313" key="4">
    <source>
        <dbReference type="Proteomes" id="UP000799757"/>
    </source>
</evidence>
<keyword evidence="4" id="KW-1185">Reference proteome</keyword>
<evidence type="ECO:0000256" key="2">
    <source>
        <dbReference type="SAM" id="SignalP"/>
    </source>
</evidence>
<proteinExistence type="predicted"/>
<dbReference type="EMBL" id="MU001840">
    <property type="protein sequence ID" value="KAF2796097.1"/>
    <property type="molecule type" value="Genomic_DNA"/>
</dbReference>
<name>A0A6A6XKK1_9PLEO</name>
<evidence type="ECO:0000256" key="1">
    <source>
        <dbReference type="SAM" id="MobiDB-lite"/>
    </source>
</evidence>
<keyword evidence="2" id="KW-0732">Signal</keyword>
<protein>
    <submittedName>
        <fullName evidence="3">Uncharacterized protein</fullName>
    </submittedName>
</protein>
<accession>A0A6A6XKK1</accession>
<reference evidence="3" key="1">
    <citation type="journal article" date="2020" name="Stud. Mycol.">
        <title>101 Dothideomycetes genomes: a test case for predicting lifestyles and emergence of pathogens.</title>
        <authorList>
            <person name="Haridas S."/>
            <person name="Albert R."/>
            <person name="Binder M."/>
            <person name="Bloem J."/>
            <person name="Labutti K."/>
            <person name="Salamov A."/>
            <person name="Andreopoulos B."/>
            <person name="Baker S."/>
            <person name="Barry K."/>
            <person name="Bills G."/>
            <person name="Bluhm B."/>
            <person name="Cannon C."/>
            <person name="Castanera R."/>
            <person name="Culley D."/>
            <person name="Daum C."/>
            <person name="Ezra D."/>
            <person name="Gonzalez J."/>
            <person name="Henrissat B."/>
            <person name="Kuo A."/>
            <person name="Liang C."/>
            <person name="Lipzen A."/>
            <person name="Lutzoni F."/>
            <person name="Magnuson J."/>
            <person name="Mondo S."/>
            <person name="Nolan M."/>
            <person name="Ohm R."/>
            <person name="Pangilinan J."/>
            <person name="Park H.-J."/>
            <person name="Ramirez L."/>
            <person name="Alfaro M."/>
            <person name="Sun H."/>
            <person name="Tritt A."/>
            <person name="Yoshinaga Y."/>
            <person name="Zwiers L.-H."/>
            <person name="Turgeon B."/>
            <person name="Goodwin S."/>
            <person name="Spatafora J."/>
            <person name="Crous P."/>
            <person name="Grigoriev I."/>
        </authorList>
    </citation>
    <scope>NUCLEOTIDE SEQUENCE</scope>
    <source>
        <strain evidence="3">CBS 109.77</strain>
    </source>
</reference>
<feature type="chain" id="PRO_5025561679" evidence="2">
    <location>
        <begin position="19"/>
        <end position="338"/>
    </location>
</feature>
<dbReference type="OrthoDB" id="3793416at2759"/>
<sequence>MLPLEICALVLLASASIAIPPLQGPRVPNSTITSIGHPETFKWTHQESTATELELGEPTTTQKGVVVTFTDQPIIIIEESATGFETEYGPRTTTPLRAPPEQTPQVVVTNTPTIIYIHTEIATTMTGLYPGNEFGPGSETTAAPQPSPDGHLLNDILSRIGRPHPGAQPSPQPASPSSDIVPNGNHESIPGNENTEGPLPIAPATIEVPGALPAPTVDEVITLGPETTLTLTNGLSTTVGAGSAGTFIALTTNTVGYTIIVISSSGTAVTATVSEAPVTITLPKTGFEASITAVARFGTPSADAATTTSSKGEAADRMTWDTWIGIVVGLVGSGAMLG</sequence>
<dbReference type="Proteomes" id="UP000799757">
    <property type="component" value="Unassembled WGS sequence"/>
</dbReference>
<organism evidence="3 4">
    <name type="scientific">Melanomma pulvis-pyrius CBS 109.77</name>
    <dbReference type="NCBI Taxonomy" id="1314802"/>
    <lineage>
        <taxon>Eukaryota</taxon>
        <taxon>Fungi</taxon>
        <taxon>Dikarya</taxon>
        <taxon>Ascomycota</taxon>
        <taxon>Pezizomycotina</taxon>
        <taxon>Dothideomycetes</taxon>
        <taxon>Pleosporomycetidae</taxon>
        <taxon>Pleosporales</taxon>
        <taxon>Melanommataceae</taxon>
        <taxon>Melanomma</taxon>
    </lineage>
</organism>
<dbReference type="AlphaFoldDB" id="A0A6A6XKK1"/>
<feature type="signal peptide" evidence="2">
    <location>
        <begin position="1"/>
        <end position="18"/>
    </location>
</feature>
<gene>
    <name evidence="3" type="ORF">K505DRAFT_359632</name>
</gene>
<evidence type="ECO:0000313" key="3">
    <source>
        <dbReference type="EMBL" id="KAF2796097.1"/>
    </source>
</evidence>